<reference evidence="11" key="1">
    <citation type="journal article" date="2014" name="Int. J. Syst. Evol. Microbiol.">
        <title>Complete genome sequence of Corynebacterium casei LMG S-19264T (=DSM 44701T), isolated from a smear-ripened cheese.</title>
        <authorList>
            <consortium name="US DOE Joint Genome Institute (JGI-PGF)"/>
            <person name="Walter F."/>
            <person name="Albersmeier A."/>
            <person name="Kalinowski J."/>
            <person name="Ruckert C."/>
        </authorList>
    </citation>
    <scope>NUCLEOTIDE SEQUENCE</scope>
    <source>
        <strain evidence="11">VKM B-2484</strain>
    </source>
</reference>
<evidence type="ECO:0000256" key="7">
    <source>
        <dbReference type="ARBA" id="ARBA00025526"/>
    </source>
</evidence>
<dbReference type="GO" id="GO:0003924">
    <property type="term" value="F:GTPase activity"/>
    <property type="evidence" value="ECO:0007669"/>
    <property type="project" value="InterPro"/>
</dbReference>
<dbReference type="AlphaFoldDB" id="A0A9W6J931"/>
<dbReference type="Pfam" id="PF09107">
    <property type="entry name" value="WHD_3rd_SelB"/>
    <property type="match status" value="1"/>
</dbReference>
<evidence type="ECO:0000256" key="6">
    <source>
        <dbReference type="ARBA" id="ARBA00023134"/>
    </source>
</evidence>
<dbReference type="InterPro" id="IPR015191">
    <property type="entry name" value="SelB_WHD4"/>
</dbReference>
<proteinExistence type="predicted"/>
<keyword evidence="4" id="KW-0547">Nucleotide-binding</keyword>
<dbReference type="InterPro" id="IPR004161">
    <property type="entry name" value="EFTu-like_2"/>
</dbReference>
<dbReference type="PANTHER" id="PTHR43721">
    <property type="entry name" value="ELONGATION FACTOR TU-RELATED"/>
    <property type="match status" value="1"/>
</dbReference>
<name>A0A9W6J931_9HYPH</name>
<dbReference type="Gene3D" id="3.40.50.300">
    <property type="entry name" value="P-loop containing nucleotide triphosphate hydrolases"/>
    <property type="match status" value="1"/>
</dbReference>
<comment type="function">
    <text evidence="7">Translation factor necessary for the incorporation of selenocysteine into proteins. It probably replaces EF-Tu for the insertion of selenocysteine directed by the UGA codon. SelB binds GTP and GDP.</text>
</comment>
<dbReference type="Pfam" id="PF03144">
    <property type="entry name" value="GTP_EFTU_D2"/>
    <property type="match status" value="1"/>
</dbReference>
<organism evidence="11 12">
    <name type="scientific">Ancylobacter dichloromethanicus</name>
    <dbReference type="NCBI Taxonomy" id="518825"/>
    <lineage>
        <taxon>Bacteria</taxon>
        <taxon>Pseudomonadati</taxon>
        <taxon>Pseudomonadota</taxon>
        <taxon>Alphaproteobacteria</taxon>
        <taxon>Hyphomicrobiales</taxon>
        <taxon>Xanthobacteraceae</taxon>
        <taxon>Ancylobacter</taxon>
    </lineage>
</organism>
<dbReference type="SUPFAM" id="SSF50447">
    <property type="entry name" value="Translation proteins"/>
    <property type="match status" value="1"/>
</dbReference>
<evidence type="ECO:0000313" key="12">
    <source>
        <dbReference type="Proteomes" id="UP001143370"/>
    </source>
</evidence>
<dbReference type="CDD" id="cd15491">
    <property type="entry name" value="selB_III"/>
    <property type="match status" value="1"/>
</dbReference>
<dbReference type="GO" id="GO:0003746">
    <property type="term" value="F:translation elongation factor activity"/>
    <property type="evidence" value="ECO:0007669"/>
    <property type="project" value="InterPro"/>
</dbReference>
<dbReference type="Pfam" id="PF00009">
    <property type="entry name" value="GTP_EFTU"/>
    <property type="match status" value="1"/>
</dbReference>
<dbReference type="GO" id="GO:0005525">
    <property type="term" value="F:GTP binding"/>
    <property type="evidence" value="ECO:0007669"/>
    <property type="project" value="UniProtKB-KW"/>
</dbReference>
<dbReference type="GO" id="GO:0005737">
    <property type="term" value="C:cytoplasm"/>
    <property type="evidence" value="ECO:0007669"/>
    <property type="project" value="UniProtKB-SubCell"/>
</dbReference>
<keyword evidence="5" id="KW-0648">Protein biosynthesis</keyword>
<protein>
    <recommendedName>
        <fullName evidence="2">Selenocysteine-specific elongation factor</fullName>
    </recommendedName>
    <alternativeName>
        <fullName evidence="8">SelB translation factor</fullName>
    </alternativeName>
</protein>
<evidence type="ECO:0000256" key="8">
    <source>
        <dbReference type="ARBA" id="ARBA00031615"/>
    </source>
</evidence>
<dbReference type="InterPro" id="IPR009000">
    <property type="entry name" value="Transl_B-barrel_sf"/>
</dbReference>
<evidence type="ECO:0000256" key="5">
    <source>
        <dbReference type="ARBA" id="ARBA00022917"/>
    </source>
</evidence>
<evidence type="ECO:0000256" key="2">
    <source>
        <dbReference type="ARBA" id="ARBA00015953"/>
    </source>
</evidence>
<keyword evidence="3" id="KW-0963">Cytoplasm</keyword>
<sequence>MIIGTAGHIDHGKTALVGALTGVDTDRLKEEKARGISIDLGFAYLPTPAGTLGFIDVPGHEKFIHTMLAGASGIDFALLIVAADDGVMPQTREHLALLDLLGVSRGLVALTKADLADEARLAEVTSEIAALLAGTSLRGAPILPVSAHTGEGVDALRARLVEAAGAFAARPGQGRFRLAVDRSFSLSGAGTVVTGTVLSGRVRVGDPLVLSPTGLPARLRSIHAQNHKAEEGRAGDRCALNLAGEAISPDAIRRGDMVLDPTLDAPTERIDATLTVLASEPKPLGQWFPVRFHHGASEVGARLVPLSADSLAPGTSGLVQVVLERPIAAAVGDRYVIRDTSAQRSIGGGRLIDLRAPARRRRTPERLAQLDALAETDPDTAVAGLLAVEPWHLDLTAFARDRALGAEAPAEIAARRGLVAFAAGGTLTALSPQRWALYADTALAELARFHEANPDLPGMGAEKLRLALAPRLARPVFGEALRRLGAAGSLVLEGAWVRLPGHEVRLTRKDELLWELVAPHLGRTARFRPPRVRDLAALTGEAEGEVRRLMKLLARMGKVDEVAHDHFFLRPSLAETVAMAMALAEAAPGREFTASAFRDRIEAGDHAVGRKVAIQILEFLDRHGVTLRRGDLRRLNRHRLDLFGAMDDTGAGGDSTAGPAPGADTTSGRALPPVRYPDFKSGRGREPVSGGFDSHSLPPSPAPQRPNPPR</sequence>
<dbReference type="PROSITE" id="PS00301">
    <property type="entry name" value="G_TR_1"/>
    <property type="match status" value="1"/>
</dbReference>
<evidence type="ECO:0000256" key="4">
    <source>
        <dbReference type="ARBA" id="ARBA00022741"/>
    </source>
</evidence>
<gene>
    <name evidence="11" type="primary">selB</name>
    <name evidence="11" type="ORF">GCM10017643_30930</name>
</gene>
<dbReference type="InterPro" id="IPR004535">
    <property type="entry name" value="Transl_elong_SelB"/>
</dbReference>
<accession>A0A9W6J931</accession>
<dbReference type="SUPFAM" id="SSF46785">
    <property type="entry name" value="Winged helix' DNA-binding domain"/>
    <property type="match status" value="3"/>
</dbReference>
<dbReference type="InterPro" id="IPR009001">
    <property type="entry name" value="Transl_elong_EF1A/Init_IF2_C"/>
</dbReference>
<dbReference type="CDD" id="cd04171">
    <property type="entry name" value="SelB"/>
    <property type="match status" value="1"/>
</dbReference>
<dbReference type="Proteomes" id="UP001143370">
    <property type="component" value="Unassembled WGS sequence"/>
</dbReference>
<dbReference type="InterPro" id="IPR015190">
    <property type="entry name" value="Elong_fac_SelB-wing-hlx_typ-2"/>
</dbReference>
<evidence type="ECO:0000313" key="11">
    <source>
        <dbReference type="EMBL" id="GLK72977.1"/>
    </source>
</evidence>
<reference evidence="11" key="2">
    <citation type="submission" date="2023-01" db="EMBL/GenBank/DDBJ databases">
        <authorList>
            <person name="Sun Q."/>
            <person name="Evtushenko L."/>
        </authorList>
    </citation>
    <scope>NUCLEOTIDE SEQUENCE</scope>
    <source>
        <strain evidence="11">VKM B-2484</strain>
    </source>
</reference>
<comment type="subcellular location">
    <subcellularLocation>
        <location evidence="1">Cytoplasm</location>
    </subcellularLocation>
</comment>
<dbReference type="InterPro" id="IPR036388">
    <property type="entry name" value="WH-like_DNA-bd_sf"/>
</dbReference>
<dbReference type="Pfam" id="PF25461">
    <property type="entry name" value="Beta-barrel_SelB"/>
    <property type="match status" value="1"/>
</dbReference>
<dbReference type="Gene3D" id="1.10.10.10">
    <property type="entry name" value="Winged helix-like DNA-binding domain superfamily/Winged helix DNA-binding domain"/>
    <property type="match status" value="3"/>
</dbReference>
<dbReference type="SUPFAM" id="SSF50465">
    <property type="entry name" value="EF-Tu/eEF-1alpha/eIF2-gamma C-terminal domain"/>
    <property type="match status" value="1"/>
</dbReference>
<evidence type="ECO:0000256" key="9">
    <source>
        <dbReference type="SAM" id="MobiDB-lite"/>
    </source>
</evidence>
<comment type="caution">
    <text evidence="11">The sequence shown here is derived from an EMBL/GenBank/DDBJ whole genome shotgun (WGS) entry which is preliminary data.</text>
</comment>
<dbReference type="InterPro" id="IPR027417">
    <property type="entry name" value="P-loop_NTPase"/>
</dbReference>
<dbReference type="PROSITE" id="PS51722">
    <property type="entry name" value="G_TR_2"/>
    <property type="match status" value="1"/>
</dbReference>
<dbReference type="CDD" id="cd03696">
    <property type="entry name" value="SelB_II"/>
    <property type="match status" value="1"/>
</dbReference>
<dbReference type="GO" id="GO:0003723">
    <property type="term" value="F:RNA binding"/>
    <property type="evidence" value="ECO:0007669"/>
    <property type="project" value="InterPro"/>
</dbReference>
<dbReference type="InterPro" id="IPR057335">
    <property type="entry name" value="Beta-barrel_SelB"/>
</dbReference>
<evidence type="ECO:0000256" key="1">
    <source>
        <dbReference type="ARBA" id="ARBA00004496"/>
    </source>
</evidence>
<dbReference type="InterPro" id="IPR031157">
    <property type="entry name" value="G_TR_CS"/>
</dbReference>
<dbReference type="NCBIfam" id="TIGR00475">
    <property type="entry name" value="selB"/>
    <property type="match status" value="1"/>
</dbReference>
<dbReference type="Pfam" id="PF09106">
    <property type="entry name" value="WHD_2nd_SelB"/>
    <property type="match status" value="1"/>
</dbReference>
<feature type="compositionally biased region" description="Basic and acidic residues" evidence="9">
    <location>
        <begin position="677"/>
        <end position="686"/>
    </location>
</feature>
<evidence type="ECO:0000256" key="3">
    <source>
        <dbReference type="ARBA" id="ARBA00022490"/>
    </source>
</evidence>
<dbReference type="EMBL" id="BSFJ01000020">
    <property type="protein sequence ID" value="GLK72977.1"/>
    <property type="molecule type" value="Genomic_DNA"/>
</dbReference>
<dbReference type="InterPro" id="IPR036390">
    <property type="entry name" value="WH_DNA-bd_sf"/>
</dbReference>
<dbReference type="GO" id="GO:0001514">
    <property type="term" value="P:selenocysteine incorporation"/>
    <property type="evidence" value="ECO:0007669"/>
    <property type="project" value="InterPro"/>
</dbReference>
<feature type="region of interest" description="Disordered" evidence="9">
    <location>
        <begin position="645"/>
        <end position="710"/>
    </location>
</feature>
<dbReference type="GO" id="GO:0004020">
    <property type="term" value="F:adenylylsulfate kinase activity"/>
    <property type="evidence" value="ECO:0007669"/>
    <property type="project" value="UniProtKB-EC"/>
</dbReference>
<keyword evidence="12" id="KW-1185">Reference proteome</keyword>
<feature type="domain" description="Tr-type G" evidence="10">
    <location>
        <begin position="1"/>
        <end position="172"/>
    </location>
</feature>
<dbReference type="InterPro" id="IPR000795">
    <property type="entry name" value="T_Tr_GTP-bd_dom"/>
</dbReference>
<dbReference type="InterPro" id="IPR050055">
    <property type="entry name" value="EF-Tu_GTPase"/>
</dbReference>
<dbReference type="PANTHER" id="PTHR43721:SF9">
    <property type="entry name" value="GTP-BINDING PROTEIN 1"/>
    <property type="match status" value="1"/>
</dbReference>
<keyword evidence="6" id="KW-0342">GTP-binding</keyword>
<feature type="compositionally biased region" description="Pro residues" evidence="9">
    <location>
        <begin position="698"/>
        <end position="710"/>
    </location>
</feature>
<dbReference type="SUPFAM" id="SSF52540">
    <property type="entry name" value="P-loop containing nucleoside triphosphate hydrolases"/>
    <property type="match status" value="1"/>
</dbReference>
<dbReference type="Gene3D" id="2.40.30.10">
    <property type="entry name" value="Translation factors"/>
    <property type="match status" value="1"/>
</dbReference>
<evidence type="ECO:0000259" key="10">
    <source>
        <dbReference type="PROSITE" id="PS51722"/>
    </source>
</evidence>